<name>A0A096F4J5_COMTE</name>
<dbReference type="AlphaFoldDB" id="A0A096F4J5"/>
<comment type="caution">
    <text evidence="3">The sequence shown here is derived from an EMBL/GenBank/DDBJ whole genome shotgun (WGS) entry which is preliminary data.</text>
</comment>
<feature type="chain" id="PRO_5001926449" evidence="2">
    <location>
        <begin position="25"/>
        <end position="459"/>
    </location>
</feature>
<gene>
    <name evidence="3" type="ORF">P353_25980</name>
</gene>
<proteinExistence type="predicted"/>
<protein>
    <submittedName>
        <fullName evidence="3">Sigma E regulatory protein, MucB/RseB</fullName>
    </submittedName>
</protein>
<dbReference type="EMBL" id="AWOR01000089">
    <property type="protein sequence ID" value="KGH25251.1"/>
    <property type="molecule type" value="Genomic_DNA"/>
</dbReference>
<dbReference type="Gene3D" id="2.50.20.10">
    <property type="entry name" value="Lipoprotein localisation LolA/LolB/LppX"/>
    <property type="match status" value="1"/>
</dbReference>
<dbReference type="RefSeq" id="WP_034375670.1">
    <property type="nucleotide sequence ID" value="NZ_AWOR01000089.1"/>
</dbReference>
<dbReference type="Proteomes" id="UP000029553">
    <property type="component" value="Unassembled WGS sequence"/>
</dbReference>
<sequence length="459" mass="51179">MNRVMTKTSLAVAASLVLSASAHAKATASEVEQLGKELTCVGAIRAGNKQGTIPQFTGKWQGAPPGVRHNPHSGEHPADLYADEKPLFIITAANVDKYADKLSPGQQAMFQSYPKTMQMPVYPGHRDFRYPDEVCATIRKNALESELADNQMGVKGRMGAINFPFPKSGLEALWNTLLPTRAYTEENSADVVNVLSNGSIVYGRNESRYLSPYNDPANMGLPMPEVTSYAFTKTHLPDREKGSVVIAVEPANYGINKRLGWMYDPGTRRVRQLPDFGYDMPTPGTGGKLTTDSDRLFNGPPDRYHWKLLGKKEMYIPANAYRVMQPAIAYKDLLTPGHANPKYLRYELRRVWVIEGTLKEGYRHVYGKRVMYADEDTGQAVTSDLYDMRGQLWQYAFINYYYDFDLKAWHAGASFYHDLNAGSYLGYALVNERAKGPVLNRGGLTPAMYTPEAARNAGN</sequence>
<organism evidence="3 4">
    <name type="scientific">Comamonas testosteroni</name>
    <name type="common">Pseudomonas testosteroni</name>
    <dbReference type="NCBI Taxonomy" id="285"/>
    <lineage>
        <taxon>Bacteria</taxon>
        <taxon>Pseudomonadati</taxon>
        <taxon>Pseudomonadota</taxon>
        <taxon>Betaproteobacteria</taxon>
        <taxon>Burkholderiales</taxon>
        <taxon>Comamonadaceae</taxon>
        <taxon>Comamonas</taxon>
    </lineage>
</organism>
<evidence type="ECO:0000313" key="3">
    <source>
        <dbReference type="EMBL" id="KGH25251.1"/>
    </source>
</evidence>
<reference evidence="3 4" key="1">
    <citation type="submission" date="2013-09" db="EMBL/GenBank/DDBJ databases">
        <title>High correlation between genotypes and phenotypes of environmental bacteria Comamonas testosteroni strains.</title>
        <authorList>
            <person name="Liu L."/>
            <person name="Zhu W."/>
            <person name="Xia X."/>
            <person name="Xu B."/>
            <person name="Luo M."/>
            <person name="Wang G."/>
        </authorList>
    </citation>
    <scope>NUCLEOTIDE SEQUENCE [LARGE SCALE GENOMIC DNA]</scope>
    <source>
        <strain evidence="3 4">JL40</strain>
    </source>
</reference>
<dbReference type="Pfam" id="PF07044">
    <property type="entry name" value="DUF1329"/>
    <property type="match status" value="1"/>
</dbReference>
<evidence type="ECO:0000313" key="4">
    <source>
        <dbReference type="Proteomes" id="UP000029553"/>
    </source>
</evidence>
<keyword evidence="2" id="KW-0732">Signal</keyword>
<feature type="region of interest" description="Disordered" evidence="1">
    <location>
        <begin position="274"/>
        <end position="293"/>
    </location>
</feature>
<evidence type="ECO:0000256" key="1">
    <source>
        <dbReference type="SAM" id="MobiDB-lite"/>
    </source>
</evidence>
<accession>A0A096F4J5</accession>
<dbReference type="InterPro" id="IPR010752">
    <property type="entry name" value="DUF1329"/>
</dbReference>
<feature type="signal peptide" evidence="2">
    <location>
        <begin position="1"/>
        <end position="24"/>
    </location>
</feature>
<evidence type="ECO:0000256" key="2">
    <source>
        <dbReference type="SAM" id="SignalP"/>
    </source>
</evidence>
<dbReference type="CDD" id="cd16329">
    <property type="entry name" value="LolA_like"/>
    <property type="match status" value="1"/>
</dbReference>